<evidence type="ECO:0000313" key="3">
    <source>
        <dbReference type="Proteomes" id="UP000663868"/>
    </source>
</evidence>
<protein>
    <submittedName>
        <fullName evidence="2">Uncharacterized protein</fullName>
    </submittedName>
</protein>
<organism evidence="2 3">
    <name type="scientific">Adineta steineri</name>
    <dbReference type="NCBI Taxonomy" id="433720"/>
    <lineage>
        <taxon>Eukaryota</taxon>
        <taxon>Metazoa</taxon>
        <taxon>Spiralia</taxon>
        <taxon>Gnathifera</taxon>
        <taxon>Rotifera</taxon>
        <taxon>Eurotatoria</taxon>
        <taxon>Bdelloidea</taxon>
        <taxon>Adinetida</taxon>
        <taxon>Adinetidae</taxon>
        <taxon>Adineta</taxon>
    </lineage>
</organism>
<reference evidence="2" key="1">
    <citation type="submission" date="2021-02" db="EMBL/GenBank/DDBJ databases">
        <authorList>
            <person name="Nowell W R."/>
        </authorList>
    </citation>
    <scope>NUCLEOTIDE SEQUENCE</scope>
</reference>
<name>A0A820IRP5_9BILA</name>
<feature type="region of interest" description="Disordered" evidence="1">
    <location>
        <begin position="1"/>
        <end position="79"/>
    </location>
</feature>
<dbReference type="Proteomes" id="UP000663868">
    <property type="component" value="Unassembled WGS sequence"/>
</dbReference>
<dbReference type="AlphaFoldDB" id="A0A820IRP5"/>
<accession>A0A820IRP5</accession>
<proteinExistence type="predicted"/>
<evidence type="ECO:0000313" key="2">
    <source>
        <dbReference type="EMBL" id="CAF4313600.1"/>
    </source>
</evidence>
<feature type="non-terminal residue" evidence="2">
    <location>
        <position position="1"/>
    </location>
</feature>
<evidence type="ECO:0000256" key="1">
    <source>
        <dbReference type="SAM" id="MobiDB-lite"/>
    </source>
</evidence>
<feature type="compositionally biased region" description="Low complexity" evidence="1">
    <location>
        <begin position="10"/>
        <end position="79"/>
    </location>
</feature>
<sequence>MMTTTEEESITSMSKTTTTEPATATTKETSSTTTTTESSTTTTTEPLKTTTTTTEPSTTTTTEPSKTTTATESSSTTTTAEAGLISLESINGIVYGVYNTKINQNSQASRSGDTVGNYPARESPAQACDGNPQTKYLSFGRCSGGKHGVECGSDTGFYLELKRGASLVTGIQICTADDFPERDPLHVSLEG</sequence>
<gene>
    <name evidence="2" type="ORF">KXQ929_LOCUS46223</name>
</gene>
<comment type="caution">
    <text evidence="2">The sequence shown here is derived from an EMBL/GenBank/DDBJ whole genome shotgun (WGS) entry which is preliminary data.</text>
</comment>
<dbReference type="EMBL" id="CAJOBB010015161">
    <property type="protein sequence ID" value="CAF4313600.1"/>
    <property type="molecule type" value="Genomic_DNA"/>
</dbReference>